<name>A0A0F6VZ50_9BACT</name>
<evidence type="ECO:0000313" key="4">
    <source>
        <dbReference type="EMBL" id="AKF03323.1"/>
    </source>
</evidence>
<dbReference type="InterPro" id="IPR038404">
    <property type="entry name" value="TRAP_DctP_sf"/>
</dbReference>
<sequence length="315" mass="35037">MAARLASAQEAPVTLRIATLAPRGSAWHRVFTAWGNTLRTQTNGRLTINVMPAGAGDELDLVRRMRAREIDGASFTAIGIGQIARPVLVLQAPGVFETYEHLDRARTRMDAELRGLFEQNGATLMGWSDYGQGRIFSTRPIRRPADFREARPWVLENDPVFPELLRVIGATGGVPLPIGQVMGALEQGRIDTVVASATAASALQWHTRLNHVMQQSNAVLLGATLFSKEKVESLPADLQTALRETGRQAHETLQRTVRRDDDRYYQTLSTRPGMTIVDASQYEAEWRQVAQQTRERLVGRVYTRELLDRAIAAAR</sequence>
<gene>
    <name evidence="4" type="ORF">DB32_000472</name>
</gene>
<dbReference type="InterPro" id="IPR018389">
    <property type="entry name" value="DctP_fam"/>
</dbReference>
<dbReference type="PANTHER" id="PTHR33376">
    <property type="match status" value="1"/>
</dbReference>
<dbReference type="KEGG" id="samy:DB32_000472"/>
<dbReference type="STRING" id="927083.DB32_000472"/>
<evidence type="ECO:0000256" key="3">
    <source>
        <dbReference type="ARBA" id="ARBA00022729"/>
    </source>
</evidence>
<dbReference type="RefSeq" id="WP_169791303.1">
    <property type="nucleotide sequence ID" value="NZ_CP011125.1"/>
</dbReference>
<organism evidence="4 5">
    <name type="scientific">Sandaracinus amylolyticus</name>
    <dbReference type="NCBI Taxonomy" id="927083"/>
    <lineage>
        <taxon>Bacteria</taxon>
        <taxon>Pseudomonadati</taxon>
        <taxon>Myxococcota</taxon>
        <taxon>Polyangia</taxon>
        <taxon>Polyangiales</taxon>
        <taxon>Sandaracinaceae</taxon>
        <taxon>Sandaracinus</taxon>
    </lineage>
</organism>
<evidence type="ECO:0000256" key="2">
    <source>
        <dbReference type="ARBA" id="ARBA00022448"/>
    </source>
</evidence>
<dbReference type="GO" id="GO:0055085">
    <property type="term" value="P:transmembrane transport"/>
    <property type="evidence" value="ECO:0007669"/>
    <property type="project" value="InterPro"/>
</dbReference>
<evidence type="ECO:0000313" key="5">
    <source>
        <dbReference type="Proteomes" id="UP000034883"/>
    </source>
</evidence>
<comment type="similarity">
    <text evidence="1">Belongs to the bacterial solute-binding protein 7 family.</text>
</comment>
<keyword evidence="5" id="KW-1185">Reference proteome</keyword>
<dbReference type="Proteomes" id="UP000034883">
    <property type="component" value="Chromosome"/>
</dbReference>
<dbReference type="EMBL" id="CP011125">
    <property type="protein sequence ID" value="AKF03323.1"/>
    <property type="molecule type" value="Genomic_DNA"/>
</dbReference>
<keyword evidence="2" id="KW-0813">Transport</keyword>
<reference evidence="4 5" key="1">
    <citation type="submission" date="2015-03" db="EMBL/GenBank/DDBJ databases">
        <title>Genome assembly of Sandaracinus amylolyticus DSM 53668.</title>
        <authorList>
            <person name="Sharma G."/>
            <person name="Subramanian S."/>
        </authorList>
    </citation>
    <scope>NUCLEOTIDE SEQUENCE [LARGE SCALE GENOMIC DNA]</scope>
    <source>
        <strain evidence="4 5">DSM 53668</strain>
    </source>
</reference>
<dbReference type="NCBIfam" id="NF037995">
    <property type="entry name" value="TRAP_S1"/>
    <property type="match status" value="1"/>
</dbReference>
<dbReference type="AlphaFoldDB" id="A0A0F6VZ50"/>
<dbReference type="PANTHER" id="PTHR33376:SF7">
    <property type="entry name" value="C4-DICARBOXYLATE-BINDING PROTEIN DCTB"/>
    <property type="match status" value="1"/>
</dbReference>
<dbReference type="Gene3D" id="3.40.190.170">
    <property type="entry name" value="Bacterial extracellular solute-binding protein, family 7"/>
    <property type="match status" value="1"/>
</dbReference>
<protein>
    <submittedName>
        <fullName evidence="4">TRAP-type C4-dicarboxylate transport system, periplasmic component</fullName>
    </submittedName>
</protein>
<evidence type="ECO:0000256" key="1">
    <source>
        <dbReference type="ARBA" id="ARBA00009023"/>
    </source>
</evidence>
<accession>A0A0F6VZ50</accession>
<proteinExistence type="inferred from homology"/>
<dbReference type="Pfam" id="PF03480">
    <property type="entry name" value="DctP"/>
    <property type="match status" value="1"/>
</dbReference>
<keyword evidence="3" id="KW-0732">Signal</keyword>